<keyword evidence="3" id="KW-0731">Sigma factor</keyword>
<keyword evidence="2" id="KW-0805">Transcription regulation</keyword>
<dbReference type="NCBIfam" id="TIGR02937">
    <property type="entry name" value="sigma70-ECF"/>
    <property type="match status" value="1"/>
</dbReference>
<dbReference type="PANTHER" id="PTHR43133">
    <property type="entry name" value="RNA POLYMERASE ECF-TYPE SIGMA FACTO"/>
    <property type="match status" value="1"/>
</dbReference>
<dbReference type="Pfam" id="PF08281">
    <property type="entry name" value="Sigma70_r4_2"/>
    <property type="match status" value="1"/>
</dbReference>
<dbReference type="RefSeq" id="WP_377062018.1">
    <property type="nucleotide sequence ID" value="NZ_JBHSJJ010000002.1"/>
</dbReference>
<evidence type="ECO:0000256" key="1">
    <source>
        <dbReference type="ARBA" id="ARBA00010641"/>
    </source>
</evidence>
<feature type="domain" description="RNA polymerase sigma factor 70 region 4 type 2" evidence="6">
    <location>
        <begin position="147"/>
        <end position="193"/>
    </location>
</feature>
<protein>
    <submittedName>
        <fullName evidence="7">RNA polymerase sigma-70 factor</fullName>
    </submittedName>
</protein>
<proteinExistence type="inferred from homology"/>
<reference evidence="8" key="1">
    <citation type="journal article" date="2019" name="Int. J. Syst. Evol. Microbiol.">
        <title>The Global Catalogue of Microorganisms (GCM) 10K type strain sequencing project: providing services to taxonomists for standard genome sequencing and annotation.</title>
        <authorList>
            <consortium name="The Broad Institute Genomics Platform"/>
            <consortium name="The Broad Institute Genome Sequencing Center for Infectious Disease"/>
            <person name="Wu L."/>
            <person name="Ma J."/>
        </authorList>
    </citation>
    <scope>NUCLEOTIDE SEQUENCE [LARGE SCALE GENOMIC DNA]</scope>
    <source>
        <strain evidence="8">CGMCC 4.7466</strain>
    </source>
</reference>
<dbReference type="InterPro" id="IPR013249">
    <property type="entry name" value="RNA_pol_sigma70_r4_t2"/>
</dbReference>
<dbReference type="Gene3D" id="1.10.1740.10">
    <property type="match status" value="1"/>
</dbReference>
<dbReference type="Proteomes" id="UP001595818">
    <property type="component" value="Unassembled WGS sequence"/>
</dbReference>
<comment type="caution">
    <text evidence="7">The sequence shown here is derived from an EMBL/GenBank/DDBJ whole genome shotgun (WGS) entry which is preliminary data.</text>
</comment>
<evidence type="ECO:0000313" key="8">
    <source>
        <dbReference type="Proteomes" id="UP001595818"/>
    </source>
</evidence>
<evidence type="ECO:0000259" key="6">
    <source>
        <dbReference type="Pfam" id="PF08281"/>
    </source>
</evidence>
<evidence type="ECO:0000259" key="5">
    <source>
        <dbReference type="Pfam" id="PF04542"/>
    </source>
</evidence>
<dbReference type="SUPFAM" id="SSF88946">
    <property type="entry name" value="Sigma2 domain of RNA polymerase sigma factors"/>
    <property type="match status" value="1"/>
</dbReference>
<dbReference type="InterPro" id="IPR007627">
    <property type="entry name" value="RNA_pol_sigma70_r2"/>
</dbReference>
<dbReference type="InterPro" id="IPR036388">
    <property type="entry name" value="WH-like_DNA-bd_sf"/>
</dbReference>
<dbReference type="NCBIfam" id="TIGR02985">
    <property type="entry name" value="Sig70_bacteroi1"/>
    <property type="match status" value="1"/>
</dbReference>
<sequence length="213" mass="25138">MESLKISHLYFPDLFIAWHVRPLIDHIESDLVKSLRQGDIKAFDELYFRYMEKLLGFAKSYLLDEREAEETVQEIFIKIWEKRKTLDESKNFRSYLFQSVKNHLLNRIRDRRNNCKLEEIPEEMAISSQNIIEDISYKELEETAIGLIKNLPRVQQEVFMLSKMEGLSNGEIALRLNLSKRTIEHHIYLATKFLKGELVHKTFAGIGVLLFFG</sequence>
<keyword evidence="8" id="KW-1185">Reference proteome</keyword>
<dbReference type="InterPro" id="IPR014327">
    <property type="entry name" value="RNA_pol_sigma70_bacteroid"/>
</dbReference>
<evidence type="ECO:0000256" key="4">
    <source>
        <dbReference type="ARBA" id="ARBA00023163"/>
    </source>
</evidence>
<accession>A0ABV9SXK8</accession>
<feature type="domain" description="RNA polymerase sigma-70 region 2" evidence="5">
    <location>
        <begin position="46"/>
        <end position="112"/>
    </location>
</feature>
<evidence type="ECO:0000256" key="2">
    <source>
        <dbReference type="ARBA" id="ARBA00023015"/>
    </source>
</evidence>
<comment type="similarity">
    <text evidence="1">Belongs to the sigma-70 factor family. ECF subfamily.</text>
</comment>
<dbReference type="InterPro" id="IPR013325">
    <property type="entry name" value="RNA_pol_sigma_r2"/>
</dbReference>
<dbReference type="Pfam" id="PF04542">
    <property type="entry name" value="Sigma70_r2"/>
    <property type="match status" value="1"/>
</dbReference>
<dbReference type="InterPro" id="IPR014284">
    <property type="entry name" value="RNA_pol_sigma-70_dom"/>
</dbReference>
<gene>
    <name evidence="7" type="ORF">ACFPFU_04710</name>
</gene>
<dbReference type="Gene3D" id="1.10.10.10">
    <property type="entry name" value="Winged helix-like DNA-binding domain superfamily/Winged helix DNA-binding domain"/>
    <property type="match status" value="1"/>
</dbReference>
<name>A0ABV9SXK8_9BACT</name>
<keyword evidence="4" id="KW-0804">Transcription</keyword>
<dbReference type="PANTHER" id="PTHR43133:SF46">
    <property type="entry name" value="RNA POLYMERASE SIGMA-70 FACTOR ECF SUBFAMILY"/>
    <property type="match status" value="1"/>
</dbReference>
<evidence type="ECO:0000313" key="7">
    <source>
        <dbReference type="EMBL" id="MFC4870977.1"/>
    </source>
</evidence>
<evidence type="ECO:0000256" key="3">
    <source>
        <dbReference type="ARBA" id="ARBA00023082"/>
    </source>
</evidence>
<dbReference type="EMBL" id="JBHSJJ010000002">
    <property type="protein sequence ID" value="MFC4870977.1"/>
    <property type="molecule type" value="Genomic_DNA"/>
</dbReference>
<dbReference type="InterPro" id="IPR013324">
    <property type="entry name" value="RNA_pol_sigma_r3/r4-like"/>
</dbReference>
<dbReference type="SUPFAM" id="SSF88659">
    <property type="entry name" value="Sigma3 and sigma4 domains of RNA polymerase sigma factors"/>
    <property type="match status" value="1"/>
</dbReference>
<dbReference type="InterPro" id="IPR039425">
    <property type="entry name" value="RNA_pol_sigma-70-like"/>
</dbReference>
<organism evidence="7 8">
    <name type="scientific">Negadavirga shengliensis</name>
    <dbReference type="NCBI Taxonomy" id="1389218"/>
    <lineage>
        <taxon>Bacteria</taxon>
        <taxon>Pseudomonadati</taxon>
        <taxon>Bacteroidota</taxon>
        <taxon>Cytophagia</taxon>
        <taxon>Cytophagales</taxon>
        <taxon>Cyclobacteriaceae</taxon>
        <taxon>Negadavirga</taxon>
    </lineage>
</organism>